<dbReference type="AlphaFoldDB" id="A0A5N0DJU5"/>
<organism evidence="3 4">
    <name type="scientific">Nocardia colli</name>
    <dbReference type="NCBI Taxonomy" id="2545717"/>
    <lineage>
        <taxon>Bacteria</taxon>
        <taxon>Bacillati</taxon>
        <taxon>Actinomycetota</taxon>
        <taxon>Actinomycetes</taxon>
        <taxon>Mycobacteriales</taxon>
        <taxon>Nocardiaceae</taxon>
        <taxon>Nocardia</taxon>
    </lineage>
</organism>
<evidence type="ECO:0000256" key="2">
    <source>
        <dbReference type="SAM" id="Phobius"/>
    </source>
</evidence>
<comment type="caution">
    <text evidence="3">The sequence shown here is derived from an EMBL/GenBank/DDBJ whole genome shotgun (WGS) entry which is preliminary data.</text>
</comment>
<keyword evidence="2" id="KW-0812">Transmembrane</keyword>
<keyword evidence="2" id="KW-1133">Transmembrane helix</keyword>
<feature type="transmembrane region" description="Helical" evidence="2">
    <location>
        <begin position="100"/>
        <end position="121"/>
    </location>
</feature>
<gene>
    <name evidence="3" type="ORF">F3087_44965</name>
</gene>
<name>A0A5N0DJU5_9NOCA</name>
<evidence type="ECO:0000313" key="3">
    <source>
        <dbReference type="EMBL" id="KAA8877327.1"/>
    </source>
</evidence>
<dbReference type="EMBL" id="VXLC01000051">
    <property type="protein sequence ID" value="KAA8877327.1"/>
    <property type="molecule type" value="Genomic_DNA"/>
</dbReference>
<protein>
    <submittedName>
        <fullName evidence="3">Uncharacterized protein</fullName>
    </submittedName>
</protein>
<reference evidence="3 4" key="1">
    <citation type="submission" date="2019-09" db="EMBL/GenBank/DDBJ databases">
        <authorList>
            <person name="Wang X."/>
        </authorList>
    </citation>
    <scope>NUCLEOTIDE SEQUENCE [LARGE SCALE GENOMIC DNA]</scope>
    <source>
        <strain evidence="3 4">CICC 11023</strain>
    </source>
</reference>
<feature type="transmembrane region" description="Helical" evidence="2">
    <location>
        <begin position="48"/>
        <end position="67"/>
    </location>
</feature>
<evidence type="ECO:0000313" key="4">
    <source>
        <dbReference type="Proteomes" id="UP000323876"/>
    </source>
</evidence>
<dbReference type="RefSeq" id="WP_150408337.1">
    <property type="nucleotide sequence ID" value="NZ_VXLC01000051.1"/>
</dbReference>
<feature type="region of interest" description="Disordered" evidence="1">
    <location>
        <begin position="13"/>
        <end position="33"/>
    </location>
</feature>
<dbReference type="Proteomes" id="UP000323876">
    <property type="component" value="Unassembled WGS sequence"/>
</dbReference>
<feature type="transmembrane region" description="Helical" evidence="2">
    <location>
        <begin position="142"/>
        <end position="166"/>
    </location>
</feature>
<proteinExistence type="predicted"/>
<evidence type="ECO:0000256" key="1">
    <source>
        <dbReference type="SAM" id="MobiDB-lite"/>
    </source>
</evidence>
<dbReference type="OrthoDB" id="4557964at2"/>
<keyword evidence="4" id="KW-1185">Reference proteome</keyword>
<keyword evidence="2" id="KW-0472">Membrane</keyword>
<accession>A0A5N0DJU5</accession>
<sequence>MKGISGIALRGRQADETNRAAGQTAPADQTGGEAMMGKDYVRQRLSRYCRGVFVVTTGVMAMAWAGVVPASAQGIQNPLGGVSPDFGLFGGALDATWKRIVAFVWALVIIGASVRVIVGAFKVKRAKSRGYANDLSEGSEELQDALISVGLVAAASPLVATILFVVGG</sequence>